<evidence type="ECO:0000256" key="2">
    <source>
        <dbReference type="SAM" id="SignalP"/>
    </source>
</evidence>
<reference evidence="3" key="1">
    <citation type="submission" date="2021-03" db="EMBL/GenBank/DDBJ databases">
        <title>Comparative genomics and phylogenomic investigation of the class Geoglossomycetes provide insights into ecological specialization and systematics.</title>
        <authorList>
            <person name="Melie T."/>
            <person name="Pirro S."/>
            <person name="Miller A.N."/>
            <person name="Quandt A."/>
        </authorList>
    </citation>
    <scope>NUCLEOTIDE SEQUENCE</scope>
    <source>
        <strain evidence="3">CAQ_001_2017</strain>
    </source>
</reference>
<feature type="compositionally biased region" description="Polar residues" evidence="1">
    <location>
        <begin position="158"/>
        <end position="170"/>
    </location>
</feature>
<comment type="caution">
    <text evidence="3">The sequence shown here is derived from an EMBL/GenBank/DDBJ whole genome shotgun (WGS) entry which is preliminary data.</text>
</comment>
<evidence type="ECO:0000313" key="3">
    <source>
        <dbReference type="EMBL" id="KAH0566164.1"/>
    </source>
</evidence>
<dbReference type="Proteomes" id="UP000750711">
    <property type="component" value="Unassembled WGS sequence"/>
</dbReference>
<sequence>MKSYFCVSLLSLLSLAHAKPIDQPGAARGLVNILSFDSAPSSGPVKVHGYFNSRLPTDGTGVGGAANCTSDYKIWPEKNKNWPDNNSGCLSLDKGQTMYSVYIETPKGYSCAISYFKDANCKMHTAHDASNIVTPGCHTEAASGGFMGFTTKCTSVTLPSPDNPAGSLNASAPGDDPAGSTPGEDPTGNTPEGSPTGATQANPTGITPATPTGATQVNPTGITPAAPTGNSPTEFPTKGTPADDAIPPPTAPVGIPDSQ</sequence>
<feature type="compositionally biased region" description="Polar residues" evidence="1">
    <location>
        <begin position="187"/>
        <end position="202"/>
    </location>
</feature>
<feature type="region of interest" description="Disordered" evidence="1">
    <location>
        <begin position="158"/>
        <end position="259"/>
    </location>
</feature>
<name>A0A9P8LIZ7_9PEZI</name>
<protein>
    <submittedName>
        <fullName evidence="3">Uncharacterized protein</fullName>
    </submittedName>
</protein>
<feature type="compositionally biased region" description="Low complexity" evidence="1">
    <location>
        <begin position="203"/>
        <end position="215"/>
    </location>
</feature>
<evidence type="ECO:0000256" key="1">
    <source>
        <dbReference type="SAM" id="MobiDB-lite"/>
    </source>
</evidence>
<proteinExistence type="predicted"/>
<dbReference type="AlphaFoldDB" id="A0A9P8LIZ7"/>
<keyword evidence="4" id="KW-1185">Reference proteome</keyword>
<feature type="chain" id="PRO_5040441540" evidence="2">
    <location>
        <begin position="19"/>
        <end position="259"/>
    </location>
</feature>
<evidence type="ECO:0000313" key="4">
    <source>
        <dbReference type="Proteomes" id="UP000750711"/>
    </source>
</evidence>
<gene>
    <name evidence="3" type="ORF">GP486_000446</name>
</gene>
<accession>A0A9P8LIZ7</accession>
<feature type="signal peptide" evidence="2">
    <location>
        <begin position="1"/>
        <end position="18"/>
    </location>
</feature>
<keyword evidence="2" id="KW-0732">Signal</keyword>
<organism evidence="3 4">
    <name type="scientific">Trichoglossum hirsutum</name>
    <dbReference type="NCBI Taxonomy" id="265104"/>
    <lineage>
        <taxon>Eukaryota</taxon>
        <taxon>Fungi</taxon>
        <taxon>Dikarya</taxon>
        <taxon>Ascomycota</taxon>
        <taxon>Pezizomycotina</taxon>
        <taxon>Geoglossomycetes</taxon>
        <taxon>Geoglossales</taxon>
        <taxon>Geoglossaceae</taxon>
        <taxon>Trichoglossum</taxon>
    </lineage>
</organism>
<dbReference type="EMBL" id="JAGHQM010000030">
    <property type="protein sequence ID" value="KAH0566164.1"/>
    <property type="molecule type" value="Genomic_DNA"/>
</dbReference>